<protein>
    <submittedName>
        <fullName evidence="2">Uncharacterized protein</fullName>
    </submittedName>
</protein>
<dbReference type="EMBL" id="KI296235">
    <property type="protein sequence ID" value="ESA01754.1"/>
    <property type="molecule type" value="Genomic_DNA"/>
</dbReference>
<dbReference type="HOGENOM" id="CLU_2997635_0_0_1"/>
<evidence type="ECO:0000313" key="2">
    <source>
        <dbReference type="EMBL" id="ESA01754.1"/>
    </source>
</evidence>
<feature type="compositionally biased region" description="Polar residues" evidence="1">
    <location>
        <begin position="1"/>
        <end position="15"/>
    </location>
</feature>
<gene>
    <name evidence="2" type="ORF">GLOINDRAFT_337793</name>
</gene>
<organism evidence="2">
    <name type="scientific">Rhizophagus irregularis (strain DAOM 181602 / DAOM 197198 / MUCL 43194)</name>
    <name type="common">Arbuscular mycorrhizal fungus</name>
    <name type="synonym">Glomus intraradices</name>
    <dbReference type="NCBI Taxonomy" id="747089"/>
    <lineage>
        <taxon>Eukaryota</taxon>
        <taxon>Fungi</taxon>
        <taxon>Fungi incertae sedis</taxon>
        <taxon>Mucoromycota</taxon>
        <taxon>Glomeromycotina</taxon>
        <taxon>Glomeromycetes</taxon>
        <taxon>Glomerales</taxon>
        <taxon>Glomeraceae</taxon>
        <taxon>Rhizophagus</taxon>
    </lineage>
</organism>
<accession>U9T0P0</accession>
<sequence>MIDNTKNSSNQSSGGRRQPKKAKVTTEPYTLQKPVQPSTANLTKVLLKTYFVFNLQW</sequence>
<proteinExistence type="predicted"/>
<name>U9T0P0_RHIID</name>
<reference evidence="2" key="1">
    <citation type="submission" date="2013-07" db="EMBL/GenBank/DDBJ databases">
        <title>The genome of an arbuscular mycorrhizal fungus provides insights into the evolution of the oldest plant symbiosis.</title>
        <authorList>
            <consortium name="DOE Joint Genome Institute"/>
            <person name="Tisserant E."/>
            <person name="Malbreil M."/>
            <person name="Kuo A."/>
            <person name="Kohler A."/>
            <person name="Symeonidi A."/>
            <person name="Balestrini R."/>
            <person name="Charron P."/>
            <person name="Duensing N."/>
            <person name="Frei-dit-Frey N."/>
            <person name="Gianinazzi-Pearson V."/>
            <person name="Gilbert B."/>
            <person name="Handa Y."/>
            <person name="Hijri M."/>
            <person name="Kaul R."/>
            <person name="Kawaguchi M."/>
            <person name="Krajinski F."/>
            <person name="Lammers P."/>
            <person name="Lapierre D."/>
            <person name="Masclaux F.G."/>
            <person name="Murat C."/>
            <person name="Morin E."/>
            <person name="Ndikumana S."/>
            <person name="Pagni M."/>
            <person name="Petitpierre D."/>
            <person name="Requena N."/>
            <person name="Rosikiewicz P."/>
            <person name="Riley R."/>
            <person name="Saito K."/>
            <person name="San Clemente H."/>
            <person name="Shapiro H."/>
            <person name="van Tuinen D."/>
            <person name="Becard G."/>
            <person name="Bonfante P."/>
            <person name="Paszkowski U."/>
            <person name="Shachar-Hill Y."/>
            <person name="Young J.P."/>
            <person name="Sanders I.R."/>
            <person name="Henrissat B."/>
            <person name="Rensing S.A."/>
            <person name="Grigoriev I.V."/>
            <person name="Corradi N."/>
            <person name="Roux C."/>
            <person name="Martin F."/>
        </authorList>
    </citation>
    <scope>NUCLEOTIDE SEQUENCE</scope>
    <source>
        <strain evidence="2">DAOM 197198</strain>
    </source>
</reference>
<feature type="region of interest" description="Disordered" evidence="1">
    <location>
        <begin position="1"/>
        <end position="31"/>
    </location>
</feature>
<dbReference type="AlphaFoldDB" id="U9T0P0"/>
<evidence type="ECO:0000256" key="1">
    <source>
        <dbReference type="SAM" id="MobiDB-lite"/>
    </source>
</evidence>